<protein>
    <submittedName>
        <fullName evidence="1">Uncharacterized protein</fullName>
    </submittedName>
</protein>
<evidence type="ECO:0000313" key="1">
    <source>
        <dbReference type="EMBL" id="ERN02733.1"/>
    </source>
</evidence>
<dbReference type="Proteomes" id="UP000017836">
    <property type="component" value="Unassembled WGS sequence"/>
</dbReference>
<name>W1P493_AMBTC</name>
<accession>W1P493</accession>
<proteinExistence type="predicted"/>
<dbReference type="EMBL" id="KI394487">
    <property type="protein sequence ID" value="ERN02733.1"/>
    <property type="molecule type" value="Genomic_DNA"/>
</dbReference>
<dbReference type="AlphaFoldDB" id="W1P493"/>
<organism evidence="1 2">
    <name type="scientific">Amborella trichopoda</name>
    <dbReference type="NCBI Taxonomy" id="13333"/>
    <lineage>
        <taxon>Eukaryota</taxon>
        <taxon>Viridiplantae</taxon>
        <taxon>Streptophyta</taxon>
        <taxon>Embryophyta</taxon>
        <taxon>Tracheophyta</taxon>
        <taxon>Spermatophyta</taxon>
        <taxon>Magnoliopsida</taxon>
        <taxon>Amborellales</taxon>
        <taxon>Amborellaceae</taxon>
        <taxon>Amborella</taxon>
    </lineage>
</organism>
<dbReference type="Gramene" id="ERN02733">
    <property type="protein sequence ID" value="ERN02733"/>
    <property type="gene ID" value="AMTR_s00085p00167610"/>
</dbReference>
<keyword evidence="2" id="KW-1185">Reference proteome</keyword>
<reference evidence="2" key="1">
    <citation type="journal article" date="2013" name="Science">
        <title>The Amborella genome and the evolution of flowering plants.</title>
        <authorList>
            <consortium name="Amborella Genome Project"/>
        </authorList>
    </citation>
    <scope>NUCLEOTIDE SEQUENCE [LARGE SCALE GENOMIC DNA]</scope>
</reference>
<gene>
    <name evidence="1" type="ORF">AMTR_s00085p00167610</name>
</gene>
<evidence type="ECO:0000313" key="2">
    <source>
        <dbReference type="Proteomes" id="UP000017836"/>
    </source>
</evidence>
<dbReference type="HOGENOM" id="CLU_2907099_0_0_1"/>
<sequence>MAFVHFKAQTKQETLEMSRDGLWVDGVIWRGSGWGESHNPKRQQHVVSLDVRSTYLTFGMNW</sequence>